<name>A0A2C9W299_MANES</name>
<feature type="compositionally biased region" description="Polar residues" evidence="1">
    <location>
        <begin position="33"/>
        <end position="48"/>
    </location>
</feature>
<evidence type="ECO:0000256" key="1">
    <source>
        <dbReference type="SAM" id="MobiDB-lite"/>
    </source>
</evidence>
<proteinExistence type="predicted"/>
<sequence length="48" mass="5597">MTYQTCDYHIESTFSHAQRKIERESNGEHESQSRTSMQSCNKNSKITS</sequence>
<feature type="region of interest" description="Disordered" evidence="1">
    <location>
        <begin position="17"/>
        <end position="48"/>
    </location>
</feature>
<accession>A0A2C9W299</accession>
<protein>
    <submittedName>
        <fullName evidence="2">Uncharacterized protein</fullName>
    </submittedName>
</protein>
<evidence type="ECO:0000313" key="2">
    <source>
        <dbReference type="EMBL" id="OAY53084.1"/>
    </source>
</evidence>
<dbReference type="EMBL" id="CM004390">
    <property type="protein sequence ID" value="OAY53084.1"/>
    <property type="molecule type" value="Genomic_DNA"/>
</dbReference>
<feature type="compositionally biased region" description="Basic and acidic residues" evidence="1">
    <location>
        <begin position="19"/>
        <end position="32"/>
    </location>
</feature>
<gene>
    <name evidence="2" type="ORF">MANES_04G134600</name>
</gene>
<organism evidence="2">
    <name type="scientific">Manihot esculenta</name>
    <name type="common">Cassava</name>
    <name type="synonym">Jatropha manihot</name>
    <dbReference type="NCBI Taxonomy" id="3983"/>
    <lineage>
        <taxon>Eukaryota</taxon>
        <taxon>Viridiplantae</taxon>
        <taxon>Streptophyta</taxon>
        <taxon>Embryophyta</taxon>
        <taxon>Tracheophyta</taxon>
        <taxon>Spermatophyta</taxon>
        <taxon>Magnoliopsida</taxon>
        <taxon>eudicotyledons</taxon>
        <taxon>Gunneridae</taxon>
        <taxon>Pentapetalae</taxon>
        <taxon>rosids</taxon>
        <taxon>fabids</taxon>
        <taxon>Malpighiales</taxon>
        <taxon>Euphorbiaceae</taxon>
        <taxon>Crotonoideae</taxon>
        <taxon>Manihoteae</taxon>
        <taxon>Manihot</taxon>
    </lineage>
</organism>
<dbReference type="AlphaFoldDB" id="A0A2C9W299"/>
<reference evidence="2" key="1">
    <citation type="submission" date="2016-02" db="EMBL/GenBank/DDBJ databases">
        <title>WGS assembly of Manihot esculenta.</title>
        <authorList>
            <person name="Bredeson J.V."/>
            <person name="Prochnik S.E."/>
            <person name="Lyons J.B."/>
            <person name="Schmutz J."/>
            <person name="Grimwood J."/>
            <person name="Vrebalov J."/>
            <person name="Bart R.S."/>
            <person name="Amuge T."/>
            <person name="Ferguson M.E."/>
            <person name="Green R."/>
            <person name="Putnam N."/>
            <person name="Stites J."/>
            <person name="Rounsley S."/>
            <person name="Rokhsar D.S."/>
        </authorList>
    </citation>
    <scope>NUCLEOTIDE SEQUENCE [LARGE SCALE GENOMIC DNA]</scope>
    <source>
        <tissue evidence="2">Leaf</tissue>
    </source>
</reference>